<dbReference type="InterPro" id="IPR001680">
    <property type="entry name" value="WD40_rpt"/>
</dbReference>
<evidence type="ECO:0000256" key="1">
    <source>
        <dbReference type="ARBA" id="ARBA00022574"/>
    </source>
</evidence>
<dbReference type="InterPro" id="IPR036322">
    <property type="entry name" value="WD40_repeat_dom_sf"/>
</dbReference>
<dbReference type="SMART" id="SM00320">
    <property type="entry name" value="WD40"/>
    <property type="match status" value="7"/>
</dbReference>
<dbReference type="InterPro" id="IPR020472">
    <property type="entry name" value="WD40_PAC1"/>
</dbReference>
<evidence type="ECO:0000256" key="2">
    <source>
        <dbReference type="ARBA" id="ARBA00022737"/>
    </source>
</evidence>
<name>A0AAD3TT58_9TREE</name>
<feature type="repeat" description="WD" evidence="3">
    <location>
        <begin position="158"/>
        <end position="199"/>
    </location>
</feature>
<reference evidence="6" key="2">
    <citation type="submission" date="2023-06" db="EMBL/GenBank/DDBJ databases">
        <authorList>
            <person name="Kobayashi Y."/>
            <person name="Kayamori A."/>
            <person name="Aoki K."/>
            <person name="Shiwa Y."/>
            <person name="Fujita N."/>
            <person name="Sugita T."/>
            <person name="Iwasaki W."/>
            <person name="Tanaka N."/>
            <person name="Takashima M."/>
        </authorList>
    </citation>
    <scope>NUCLEOTIDE SEQUENCE</scope>
    <source>
        <strain evidence="6">HIS016</strain>
    </source>
</reference>
<dbReference type="GO" id="GO:0006367">
    <property type="term" value="P:transcription initiation at RNA polymerase II promoter"/>
    <property type="evidence" value="ECO:0007669"/>
    <property type="project" value="TreeGrafter"/>
</dbReference>
<dbReference type="AlphaFoldDB" id="A0AAD3TT58"/>
<dbReference type="EMBL" id="BTCM01000003">
    <property type="protein sequence ID" value="GMK56441.1"/>
    <property type="molecule type" value="Genomic_DNA"/>
</dbReference>
<dbReference type="InterPro" id="IPR019775">
    <property type="entry name" value="WD40_repeat_CS"/>
</dbReference>
<feature type="region of interest" description="Disordered" evidence="4">
    <location>
        <begin position="271"/>
        <end position="291"/>
    </location>
</feature>
<dbReference type="PANTHER" id="PTHR19879:SF9">
    <property type="entry name" value="TRANSCRIPTION INITIATION FACTOR TFIID SUBUNIT 5"/>
    <property type="match status" value="1"/>
</dbReference>
<evidence type="ECO:0000256" key="4">
    <source>
        <dbReference type="SAM" id="MobiDB-lite"/>
    </source>
</evidence>
<feature type="repeat" description="WD" evidence="3">
    <location>
        <begin position="116"/>
        <end position="157"/>
    </location>
</feature>
<dbReference type="SUPFAM" id="SSF50978">
    <property type="entry name" value="WD40 repeat-like"/>
    <property type="match status" value="1"/>
</dbReference>
<dbReference type="Pfam" id="PF25175">
    <property type="entry name" value="Beta-prop_WDR5"/>
    <property type="match status" value="1"/>
</dbReference>
<organism evidence="6 7">
    <name type="scientific">Cutaneotrichosporon spelunceum</name>
    <dbReference type="NCBI Taxonomy" id="1672016"/>
    <lineage>
        <taxon>Eukaryota</taxon>
        <taxon>Fungi</taxon>
        <taxon>Dikarya</taxon>
        <taxon>Basidiomycota</taxon>
        <taxon>Agaricomycotina</taxon>
        <taxon>Tremellomycetes</taxon>
        <taxon>Trichosporonales</taxon>
        <taxon>Trichosporonaceae</taxon>
        <taxon>Cutaneotrichosporon</taxon>
    </lineage>
</organism>
<protein>
    <recommendedName>
        <fullName evidence="5">WDR5-like beta-propeller domain-containing protein</fullName>
    </recommendedName>
</protein>
<evidence type="ECO:0000256" key="3">
    <source>
        <dbReference type="PROSITE-ProRule" id="PRU00221"/>
    </source>
</evidence>
<feature type="repeat" description="WD" evidence="3">
    <location>
        <begin position="18"/>
        <end position="59"/>
    </location>
</feature>
<feature type="compositionally biased region" description="Low complexity" evidence="4">
    <location>
        <begin position="274"/>
        <end position="286"/>
    </location>
</feature>
<accession>A0AAD3TT58</accession>
<feature type="domain" description="WDR5-like beta-propeller" evidence="5">
    <location>
        <begin position="17"/>
        <end position="353"/>
    </location>
</feature>
<dbReference type="InterPro" id="IPR015943">
    <property type="entry name" value="WD40/YVTN_repeat-like_dom_sf"/>
</dbReference>
<gene>
    <name evidence="6" type="primary">SWD3</name>
    <name evidence="6" type="ORF">CspeluHIS016_0302810</name>
</gene>
<comment type="caution">
    <text evidence="6">The sequence shown here is derived from an EMBL/GenBank/DDBJ whole genome shotgun (WGS) entry which is preliminary data.</text>
</comment>
<dbReference type="CDD" id="cd00200">
    <property type="entry name" value="WD40"/>
    <property type="match status" value="1"/>
</dbReference>
<keyword evidence="2" id="KW-0677">Repeat</keyword>
<proteinExistence type="predicted"/>
<dbReference type="PROSITE" id="PS00678">
    <property type="entry name" value="WD_REPEATS_1"/>
    <property type="match status" value="3"/>
</dbReference>
<dbReference type="Proteomes" id="UP001222932">
    <property type="component" value="Unassembled WGS sequence"/>
</dbReference>
<dbReference type="GO" id="GO:0005669">
    <property type="term" value="C:transcription factor TFIID complex"/>
    <property type="evidence" value="ECO:0007669"/>
    <property type="project" value="TreeGrafter"/>
</dbReference>
<dbReference type="PROSITE" id="PS50082">
    <property type="entry name" value="WD_REPEATS_2"/>
    <property type="match status" value="5"/>
</dbReference>
<dbReference type="PROSITE" id="PS50294">
    <property type="entry name" value="WD_REPEATS_REGION"/>
    <property type="match status" value="4"/>
</dbReference>
<dbReference type="Gene3D" id="2.130.10.10">
    <property type="entry name" value="YVTN repeat-like/Quinoprotein amine dehydrogenase"/>
    <property type="match status" value="2"/>
</dbReference>
<reference evidence="6" key="1">
    <citation type="journal article" date="2023" name="BMC Genomics">
        <title>Chromosome-level genome assemblies of Cutaneotrichosporon spp. (Trichosporonales, Basidiomycota) reveal imbalanced evolution between nucleotide sequences and chromosome synteny.</title>
        <authorList>
            <person name="Kobayashi Y."/>
            <person name="Kayamori A."/>
            <person name="Aoki K."/>
            <person name="Shiwa Y."/>
            <person name="Matsutani M."/>
            <person name="Fujita N."/>
            <person name="Sugita T."/>
            <person name="Iwasaki W."/>
            <person name="Tanaka N."/>
            <person name="Takashima M."/>
        </authorList>
    </citation>
    <scope>NUCLEOTIDE SEQUENCE</scope>
    <source>
        <strain evidence="6">HIS016</strain>
    </source>
</reference>
<dbReference type="InterPro" id="IPR059122">
    <property type="entry name" value="Beta-prop_WDR5-like"/>
</dbReference>
<evidence type="ECO:0000313" key="7">
    <source>
        <dbReference type="Proteomes" id="UP001222932"/>
    </source>
</evidence>
<evidence type="ECO:0000313" key="6">
    <source>
        <dbReference type="EMBL" id="GMK56441.1"/>
    </source>
</evidence>
<sequence>MAIELNGAGPSYTPAATLHAHTRSVTAVCFSANGKALVSAGADGYVHFWDAKTGAHQRALRCHRTGINDISLSPDGLYFCTASDDNTALVFASDHLVDAVAGEERVHTHAVPLRTLLGHTATVLCVAYGPRSNLIVTGSYDESAIVWDVRRGRALRTLPAHADAIWSVGWDAEGALVITGSADGLIRLWDVNTGQCLKTLDNESNSPVSSASFTPSSFHILAASLSSTIRVYSLHTGKVLKTLRDPAYVCERYPSPVIVFGAERKDKDAMDVDSAVPSAAPSAAPSPGRPKGPVTLVVAGSENGSVVVWDLQERRVVAVLNGHTSAVVALAVSPDGTIASGSLEPERSIRLWRIE</sequence>
<dbReference type="PRINTS" id="PR00320">
    <property type="entry name" value="GPROTEINBRPT"/>
</dbReference>
<keyword evidence="7" id="KW-1185">Reference proteome</keyword>
<keyword evidence="1 3" id="KW-0853">WD repeat</keyword>
<dbReference type="PANTHER" id="PTHR19879">
    <property type="entry name" value="TRANSCRIPTION INITIATION FACTOR TFIID"/>
    <property type="match status" value="1"/>
</dbReference>
<dbReference type="GO" id="GO:0016251">
    <property type="term" value="F:RNA polymerase II general transcription initiation factor activity"/>
    <property type="evidence" value="ECO:0007669"/>
    <property type="project" value="TreeGrafter"/>
</dbReference>
<evidence type="ECO:0000259" key="5">
    <source>
        <dbReference type="Pfam" id="PF25175"/>
    </source>
</evidence>
<feature type="repeat" description="WD" evidence="3">
    <location>
        <begin position="296"/>
        <end position="319"/>
    </location>
</feature>
<feature type="repeat" description="WD" evidence="3">
    <location>
        <begin position="320"/>
        <end position="355"/>
    </location>
</feature>